<protein>
    <submittedName>
        <fullName evidence="1">Uncharacterized protein</fullName>
    </submittedName>
</protein>
<keyword evidence="2" id="KW-1185">Reference proteome</keyword>
<comment type="caution">
    <text evidence="1">The sequence shown here is derived from an EMBL/GenBank/DDBJ whole genome shotgun (WGS) entry which is preliminary data.</text>
</comment>
<sequence>MMMTSYGRVPNPPGSRSFAVYQADERVLNRPPLGRKAVPPNDRRDPYEYRLLIKSIGDDPTQPLGEFHDLRHLIF</sequence>
<dbReference type="AlphaFoldDB" id="A0A834ID66"/>
<reference evidence="1" key="1">
    <citation type="submission" date="2020-08" db="EMBL/GenBank/DDBJ databases">
        <title>Genome sequencing and assembly of the red palm weevil Rhynchophorus ferrugineus.</title>
        <authorList>
            <person name="Dias G.B."/>
            <person name="Bergman C.M."/>
            <person name="Manee M."/>
        </authorList>
    </citation>
    <scope>NUCLEOTIDE SEQUENCE</scope>
    <source>
        <strain evidence="1">AA-2017</strain>
        <tissue evidence="1">Whole larva</tissue>
    </source>
</reference>
<proteinExistence type="predicted"/>
<accession>A0A834ID66</accession>
<dbReference type="Proteomes" id="UP000625711">
    <property type="component" value="Unassembled WGS sequence"/>
</dbReference>
<gene>
    <name evidence="1" type="ORF">GWI33_007709</name>
</gene>
<dbReference type="EMBL" id="JAACXV010000377">
    <property type="protein sequence ID" value="KAF7279077.1"/>
    <property type="molecule type" value="Genomic_DNA"/>
</dbReference>
<evidence type="ECO:0000313" key="2">
    <source>
        <dbReference type="Proteomes" id="UP000625711"/>
    </source>
</evidence>
<organism evidence="1 2">
    <name type="scientific">Rhynchophorus ferrugineus</name>
    <name type="common">Red palm weevil</name>
    <name type="synonym">Curculio ferrugineus</name>
    <dbReference type="NCBI Taxonomy" id="354439"/>
    <lineage>
        <taxon>Eukaryota</taxon>
        <taxon>Metazoa</taxon>
        <taxon>Ecdysozoa</taxon>
        <taxon>Arthropoda</taxon>
        <taxon>Hexapoda</taxon>
        <taxon>Insecta</taxon>
        <taxon>Pterygota</taxon>
        <taxon>Neoptera</taxon>
        <taxon>Endopterygota</taxon>
        <taxon>Coleoptera</taxon>
        <taxon>Polyphaga</taxon>
        <taxon>Cucujiformia</taxon>
        <taxon>Curculionidae</taxon>
        <taxon>Dryophthorinae</taxon>
        <taxon>Rhynchophorus</taxon>
    </lineage>
</organism>
<evidence type="ECO:0000313" key="1">
    <source>
        <dbReference type="EMBL" id="KAF7279077.1"/>
    </source>
</evidence>
<name>A0A834ID66_RHYFE</name>